<reference evidence="3" key="3">
    <citation type="submission" date="2019-09" db="EMBL/GenBank/DDBJ databases">
        <title>Co-occurence of chitin degradation, pigmentation and bioactivity in marine Pseudoalteromonas.</title>
        <authorList>
            <person name="Sonnenschein E.C."/>
            <person name="Bech P.K."/>
        </authorList>
    </citation>
    <scope>NUCLEOTIDE SEQUENCE</scope>
    <source>
        <strain evidence="3">S2231</strain>
    </source>
</reference>
<reference evidence="4 5" key="2">
    <citation type="submission" date="2019-06" db="EMBL/GenBank/DDBJ databases">
        <title>Co-occurence of chitin degradation, pigmentation and bioactivity in marine Pseudoalteromonas.</title>
        <authorList>
            <person name="Sonnenschein E.C."/>
            <person name="Bech P.K."/>
        </authorList>
    </citation>
    <scope>NUCLEOTIDE SEQUENCE [LARGE SCALE GENOMIC DNA]</scope>
    <source>
        <strain evidence="5">S2231</strain>
        <strain evidence="2 4">S2233</strain>
    </source>
</reference>
<dbReference type="EMBL" id="PNCK01000067">
    <property type="protein sequence ID" value="TMP40809.1"/>
    <property type="molecule type" value="Genomic_DNA"/>
</dbReference>
<keyword evidence="1" id="KW-0812">Transmembrane</keyword>
<dbReference type="Proteomes" id="UP000307706">
    <property type="component" value="Unassembled WGS sequence"/>
</dbReference>
<keyword evidence="1" id="KW-1133">Transmembrane helix</keyword>
<protein>
    <submittedName>
        <fullName evidence="3">Uncharacterized protein</fullName>
    </submittedName>
</protein>
<dbReference type="AlphaFoldDB" id="A0A5S3XJ18"/>
<dbReference type="Proteomes" id="UP000305730">
    <property type="component" value="Unassembled WGS sequence"/>
</dbReference>
<evidence type="ECO:0000256" key="1">
    <source>
        <dbReference type="SAM" id="Phobius"/>
    </source>
</evidence>
<reference evidence="3 5" key="1">
    <citation type="submission" date="2017-12" db="EMBL/GenBank/DDBJ databases">
        <authorList>
            <person name="Paulsen S."/>
            <person name="Gram L.K."/>
        </authorList>
    </citation>
    <scope>NUCLEOTIDE SEQUENCE [LARGE SCALE GENOMIC DNA]</scope>
    <source>
        <strain evidence="3 5">S2231</strain>
        <strain evidence="2">S2233</strain>
    </source>
</reference>
<feature type="transmembrane region" description="Helical" evidence="1">
    <location>
        <begin position="89"/>
        <end position="107"/>
    </location>
</feature>
<name>A0A5S3XJ18_9GAMM</name>
<evidence type="ECO:0000313" key="2">
    <source>
        <dbReference type="EMBL" id="TMP40809.1"/>
    </source>
</evidence>
<keyword evidence="4" id="KW-1185">Reference proteome</keyword>
<comment type="caution">
    <text evidence="3">The sequence shown here is derived from an EMBL/GenBank/DDBJ whole genome shotgun (WGS) entry which is preliminary data.</text>
</comment>
<dbReference type="OrthoDB" id="6314117at2"/>
<sequence length="109" mass="12395">MNDLRGREKAVLILCICFSTLLLVSGIYDFAVVAWQFSELMMSVGVFFLLIGIGLMPRLFFMPLTSMTSSMNMTSLKAITVGSPKIQQWVYLLGIFFCLFSLVWRFIFA</sequence>
<evidence type="ECO:0000313" key="3">
    <source>
        <dbReference type="EMBL" id="TMP54124.1"/>
    </source>
</evidence>
<proteinExistence type="predicted"/>
<dbReference type="EMBL" id="PNCL01000132">
    <property type="protein sequence ID" value="TMP54124.1"/>
    <property type="molecule type" value="Genomic_DNA"/>
</dbReference>
<feature type="transmembrane region" description="Helical" evidence="1">
    <location>
        <begin position="40"/>
        <end position="61"/>
    </location>
</feature>
<evidence type="ECO:0000313" key="4">
    <source>
        <dbReference type="Proteomes" id="UP000305730"/>
    </source>
</evidence>
<feature type="transmembrane region" description="Helical" evidence="1">
    <location>
        <begin position="12"/>
        <end position="34"/>
    </location>
</feature>
<gene>
    <name evidence="3" type="ORF">CWB96_19845</name>
    <name evidence="2" type="ORF">CWB97_16990</name>
</gene>
<evidence type="ECO:0000313" key="5">
    <source>
        <dbReference type="Proteomes" id="UP000307706"/>
    </source>
</evidence>
<organism evidence="3 5">
    <name type="scientific">Pseudoalteromonas citrea</name>
    <dbReference type="NCBI Taxonomy" id="43655"/>
    <lineage>
        <taxon>Bacteria</taxon>
        <taxon>Pseudomonadati</taxon>
        <taxon>Pseudomonadota</taxon>
        <taxon>Gammaproteobacteria</taxon>
        <taxon>Alteromonadales</taxon>
        <taxon>Pseudoalteromonadaceae</taxon>
        <taxon>Pseudoalteromonas</taxon>
    </lineage>
</organism>
<accession>A0A5S3XJ18</accession>
<keyword evidence="1" id="KW-0472">Membrane</keyword>